<reference evidence="1" key="1">
    <citation type="submission" date="2021-02" db="EMBL/GenBank/DDBJ databases">
        <authorList>
            <person name="Nowell W R."/>
        </authorList>
    </citation>
    <scope>NUCLEOTIDE SEQUENCE</scope>
</reference>
<dbReference type="EMBL" id="CAJOBC010008956">
    <property type="protein sequence ID" value="CAF3975401.1"/>
    <property type="molecule type" value="Genomic_DNA"/>
</dbReference>
<evidence type="ECO:0000313" key="2">
    <source>
        <dbReference type="EMBL" id="CAF1447176.1"/>
    </source>
</evidence>
<protein>
    <submittedName>
        <fullName evidence="1">Uncharacterized protein</fullName>
    </submittedName>
</protein>
<name>A0A814X0F4_9BILA</name>
<evidence type="ECO:0000313" key="1">
    <source>
        <dbReference type="EMBL" id="CAF1211432.1"/>
    </source>
</evidence>
<accession>A0A814X0F4</accession>
<sequence>MIKTAVKPNIKGHQEVVKQKYDRYRSDPQHSIGDKVLVRNRKPQNKFSPKFLGPYTMVQHQGKKAYLVRADPNSKTYQVAVSDLRAIG</sequence>
<dbReference type="Proteomes" id="UP000677228">
    <property type="component" value="Unassembled WGS sequence"/>
</dbReference>
<dbReference type="Proteomes" id="UP000681722">
    <property type="component" value="Unassembled WGS sequence"/>
</dbReference>
<dbReference type="Proteomes" id="UP000682733">
    <property type="component" value="Unassembled WGS sequence"/>
</dbReference>
<dbReference type="EMBL" id="CAJNOQ010008955">
    <property type="protein sequence ID" value="CAF1211432.1"/>
    <property type="molecule type" value="Genomic_DNA"/>
</dbReference>
<keyword evidence="5" id="KW-1185">Reference proteome</keyword>
<evidence type="ECO:0000313" key="4">
    <source>
        <dbReference type="EMBL" id="CAF4242411.1"/>
    </source>
</evidence>
<dbReference type="Proteomes" id="UP000663829">
    <property type="component" value="Unassembled WGS sequence"/>
</dbReference>
<comment type="caution">
    <text evidence="1">The sequence shown here is derived from an EMBL/GenBank/DDBJ whole genome shotgun (WGS) entry which is preliminary data.</text>
</comment>
<evidence type="ECO:0000313" key="5">
    <source>
        <dbReference type="Proteomes" id="UP000663829"/>
    </source>
</evidence>
<organism evidence="1 5">
    <name type="scientific">Didymodactylos carnosus</name>
    <dbReference type="NCBI Taxonomy" id="1234261"/>
    <lineage>
        <taxon>Eukaryota</taxon>
        <taxon>Metazoa</taxon>
        <taxon>Spiralia</taxon>
        <taxon>Gnathifera</taxon>
        <taxon>Rotifera</taxon>
        <taxon>Eurotatoria</taxon>
        <taxon>Bdelloidea</taxon>
        <taxon>Philodinida</taxon>
        <taxon>Philodinidae</taxon>
        <taxon>Didymodactylos</taxon>
    </lineage>
</organism>
<proteinExistence type="predicted"/>
<dbReference type="AlphaFoldDB" id="A0A814X0F4"/>
<dbReference type="EMBL" id="CAJOBA010051218">
    <property type="protein sequence ID" value="CAF4242411.1"/>
    <property type="molecule type" value="Genomic_DNA"/>
</dbReference>
<dbReference type="OrthoDB" id="413122at2759"/>
<gene>
    <name evidence="1" type="ORF">GPM918_LOCUS24230</name>
    <name evidence="2" type="ORF">OVA965_LOCUS34676</name>
    <name evidence="3" type="ORF">SRO942_LOCUS24229</name>
    <name evidence="4" type="ORF">TMI583_LOCUS35608</name>
</gene>
<dbReference type="EMBL" id="CAJNOK010029394">
    <property type="protein sequence ID" value="CAF1447176.1"/>
    <property type="molecule type" value="Genomic_DNA"/>
</dbReference>
<evidence type="ECO:0000313" key="3">
    <source>
        <dbReference type="EMBL" id="CAF3975401.1"/>
    </source>
</evidence>